<dbReference type="InterPro" id="IPR025319">
    <property type="entry name" value="DUF4224"/>
</dbReference>
<dbReference type="EMBL" id="SMRP01000002">
    <property type="protein sequence ID" value="TDG25332.1"/>
    <property type="molecule type" value="Genomic_DNA"/>
</dbReference>
<dbReference type="Proteomes" id="UP000295722">
    <property type="component" value="Unassembled WGS sequence"/>
</dbReference>
<evidence type="ECO:0000313" key="3">
    <source>
        <dbReference type="Proteomes" id="UP000295722"/>
    </source>
</evidence>
<proteinExistence type="predicted"/>
<evidence type="ECO:0000259" key="1">
    <source>
        <dbReference type="Pfam" id="PF13986"/>
    </source>
</evidence>
<gene>
    <name evidence="2" type="ORF">EYW47_05700</name>
</gene>
<keyword evidence="3" id="KW-1185">Reference proteome</keyword>
<sequence length="75" mass="8495">MATYMTRAELAELVGCEPRSLACMRRWLDRNNWPYVTNLAGVPQVIRQYFIDRMSGRAAPAANTEDEPDFSALDA</sequence>
<organism evidence="2 3">
    <name type="scientific">Paraburkholderia silviterrae</name>
    <dbReference type="NCBI Taxonomy" id="2528715"/>
    <lineage>
        <taxon>Bacteria</taxon>
        <taxon>Pseudomonadati</taxon>
        <taxon>Pseudomonadota</taxon>
        <taxon>Betaproteobacteria</taxon>
        <taxon>Burkholderiales</taxon>
        <taxon>Burkholderiaceae</taxon>
        <taxon>Paraburkholderia</taxon>
    </lineage>
</organism>
<dbReference type="OrthoDB" id="8759286at2"/>
<feature type="domain" description="DUF4224" evidence="1">
    <location>
        <begin position="6"/>
        <end position="49"/>
    </location>
</feature>
<reference evidence="2 3" key="1">
    <citation type="submission" date="2019-03" db="EMBL/GenBank/DDBJ databases">
        <title>Paraburkholderia sp. 4M-K11, isolated from subtropical forest soil.</title>
        <authorList>
            <person name="Gao Z.-H."/>
            <person name="Qiu L.-H."/>
        </authorList>
    </citation>
    <scope>NUCLEOTIDE SEQUENCE [LARGE SCALE GENOMIC DNA]</scope>
    <source>
        <strain evidence="2 3">4M-K11</strain>
    </source>
</reference>
<protein>
    <submittedName>
        <fullName evidence="2">DUF4224 domain-containing protein</fullName>
    </submittedName>
</protein>
<comment type="caution">
    <text evidence="2">The sequence shown here is derived from an EMBL/GenBank/DDBJ whole genome shotgun (WGS) entry which is preliminary data.</text>
</comment>
<name>A0A4R5ME09_9BURK</name>
<dbReference type="RefSeq" id="WP_133193895.1">
    <property type="nucleotide sequence ID" value="NZ_JBHUCW010000006.1"/>
</dbReference>
<dbReference type="AlphaFoldDB" id="A0A4R5ME09"/>
<dbReference type="Pfam" id="PF13986">
    <property type="entry name" value="DUF4224"/>
    <property type="match status" value="1"/>
</dbReference>
<evidence type="ECO:0000313" key="2">
    <source>
        <dbReference type="EMBL" id="TDG25332.1"/>
    </source>
</evidence>
<accession>A0A4R5ME09</accession>